<organism evidence="2 3">
    <name type="scientific">Streptomyces canus</name>
    <dbReference type="NCBI Taxonomy" id="58343"/>
    <lineage>
        <taxon>Bacteria</taxon>
        <taxon>Bacillati</taxon>
        <taxon>Actinomycetota</taxon>
        <taxon>Actinomycetes</taxon>
        <taxon>Kitasatosporales</taxon>
        <taxon>Streptomycetaceae</taxon>
        <taxon>Streptomyces</taxon>
        <taxon>Streptomyces aurantiacus group</taxon>
    </lineage>
</organism>
<feature type="compositionally biased region" description="Low complexity" evidence="1">
    <location>
        <begin position="14"/>
        <end position="26"/>
    </location>
</feature>
<feature type="compositionally biased region" description="Low complexity" evidence="1">
    <location>
        <begin position="39"/>
        <end position="50"/>
    </location>
</feature>
<name>A0A117QWX3_9ACTN</name>
<reference evidence="2 3" key="1">
    <citation type="submission" date="2015-10" db="EMBL/GenBank/DDBJ databases">
        <title>Draft genome sequence of Streptomyces canus DSM 40017, type strain for the species Streptomyces canus.</title>
        <authorList>
            <person name="Ruckert C."/>
            <person name="Winkler A."/>
            <person name="Kalinowski J."/>
            <person name="Kampfer P."/>
            <person name="Glaeser S."/>
        </authorList>
    </citation>
    <scope>NUCLEOTIDE SEQUENCE [LARGE SCALE GENOMIC DNA]</scope>
    <source>
        <strain evidence="2 3">DSM 40017</strain>
    </source>
</reference>
<feature type="compositionally biased region" description="Basic and acidic residues" evidence="1">
    <location>
        <begin position="1"/>
        <end position="13"/>
    </location>
</feature>
<sequence length="70" mass="7260">MTRDDTADNHKGDSTAAAAQVDADTTPYGTTDSHKSAIPQQPRPRSAPSRRALERHAGQGGDGRDSAGTA</sequence>
<evidence type="ECO:0000256" key="1">
    <source>
        <dbReference type="SAM" id="MobiDB-lite"/>
    </source>
</evidence>
<evidence type="ECO:0000313" key="3">
    <source>
        <dbReference type="Proteomes" id="UP000053669"/>
    </source>
</evidence>
<dbReference type="AlphaFoldDB" id="A0A117QWX3"/>
<dbReference type="EMBL" id="LMWU01000056">
    <property type="protein sequence ID" value="KUN58603.1"/>
    <property type="molecule type" value="Genomic_DNA"/>
</dbReference>
<dbReference type="Proteomes" id="UP000053669">
    <property type="component" value="Unassembled WGS sequence"/>
</dbReference>
<comment type="caution">
    <text evidence="2">The sequence shown here is derived from an EMBL/GenBank/DDBJ whole genome shotgun (WGS) entry which is preliminary data.</text>
</comment>
<evidence type="ECO:0000313" key="2">
    <source>
        <dbReference type="EMBL" id="KUN58603.1"/>
    </source>
</evidence>
<accession>A0A117QWX3</accession>
<gene>
    <name evidence="2" type="ORF">AQJ46_42775</name>
</gene>
<proteinExistence type="predicted"/>
<feature type="compositionally biased region" description="Basic and acidic residues" evidence="1">
    <location>
        <begin position="51"/>
        <end position="70"/>
    </location>
</feature>
<protein>
    <submittedName>
        <fullName evidence="2">Uncharacterized protein</fullName>
    </submittedName>
</protein>
<feature type="region of interest" description="Disordered" evidence="1">
    <location>
        <begin position="1"/>
        <end position="70"/>
    </location>
</feature>